<keyword evidence="1" id="KW-0472">Membrane</keyword>
<dbReference type="RefSeq" id="WP_091402248.1">
    <property type="nucleotide sequence ID" value="NZ_SRME01000001.1"/>
</dbReference>
<dbReference type="SUPFAM" id="SSF81901">
    <property type="entry name" value="HCP-like"/>
    <property type="match status" value="1"/>
</dbReference>
<reference evidence="2 4" key="1">
    <citation type="submission" date="2016-10" db="EMBL/GenBank/DDBJ databases">
        <authorList>
            <person name="de Groot N.N."/>
        </authorList>
    </citation>
    <scope>NUCLEOTIDE SEQUENCE [LARGE SCALE GENOMIC DNA]</scope>
    <source>
        <strain evidence="2 4">WG14</strain>
    </source>
</reference>
<sequence length="392" mass="46618">MRKMNELKHIFIFFIILLMSVSLFSTKLDNYVYSFEPDELIRKSDKNLNALGLYLKYIETGNQAYKNTANMLRSENMESLSSDDSIALNILSESMPYNYSFIQNRLRNALNNYDNSVILNSLFTTFSFRIWEKERSLSLEQTIIEKTKKIEENIGLNPLSAYYFSYIKWYSKYIAEPGESFTKLNNIYKNFPENKSIIELLTTISFESQRYEDLKNLYEIYTNFIEKNDRTMLIFAKGFQKLENNSQSIKILENVIEQSNNKYVLSSSYELMGDISNTNSQKILYYKTSLDYDPQNPNSLFKLANSYYEEDKKKNLNMVRILLQKSLHFNKDNKEAQLLLKKINFDFMVENFLINILPYFLFFSFVFFFTYYLLIKKSPKERTEISDEEHEN</sequence>
<dbReference type="EMBL" id="SRME01000001">
    <property type="protein sequence ID" value="TGG89181.1"/>
    <property type="molecule type" value="Genomic_DNA"/>
</dbReference>
<keyword evidence="4" id="KW-1185">Reference proteome</keyword>
<dbReference type="Gene3D" id="1.25.40.10">
    <property type="entry name" value="Tetratricopeptide repeat domain"/>
    <property type="match status" value="1"/>
</dbReference>
<evidence type="ECO:0000313" key="5">
    <source>
        <dbReference type="Proteomes" id="UP000297288"/>
    </source>
</evidence>
<keyword evidence="1" id="KW-1133">Transmembrane helix</keyword>
<dbReference type="STRING" id="28234.SAMN04488588_0347"/>
<evidence type="ECO:0008006" key="6">
    <source>
        <dbReference type="Google" id="ProtNLM"/>
    </source>
</evidence>
<evidence type="ECO:0000313" key="2">
    <source>
        <dbReference type="EMBL" id="SDC04810.1"/>
    </source>
</evidence>
<dbReference type="AlphaFoldDB" id="A0A1G6IEH3"/>
<evidence type="ECO:0000313" key="4">
    <source>
        <dbReference type="Proteomes" id="UP000199322"/>
    </source>
</evidence>
<evidence type="ECO:0000256" key="1">
    <source>
        <dbReference type="SAM" id="Phobius"/>
    </source>
</evidence>
<keyword evidence="1" id="KW-0812">Transmembrane</keyword>
<dbReference type="Proteomes" id="UP000297288">
    <property type="component" value="Unassembled WGS sequence"/>
</dbReference>
<dbReference type="OrthoDB" id="45088at2"/>
<protein>
    <recommendedName>
        <fullName evidence="6">Tetratricopeptide repeat protein</fullName>
    </recommendedName>
</protein>
<feature type="transmembrane region" description="Helical" evidence="1">
    <location>
        <begin position="352"/>
        <end position="374"/>
    </location>
</feature>
<dbReference type="Proteomes" id="UP000199322">
    <property type="component" value="Unassembled WGS sequence"/>
</dbReference>
<evidence type="ECO:0000313" key="3">
    <source>
        <dbReference type="EMBL" id="TGG89181.1"/>
    </source>
</evidence>
<accession>A0A1G6IEH3</accession>
<reference evidence="3 5" key="2">
    <citation type="submission" date="2019-04" db="EMBL/GenBank/DDBJ databases">
        <title>Draft genome sequence data and analysis of a Fermenting Bacterium, Geotoga petraea strain HO-Geo1, isolated from heavy-oil petroleum reservoir in Russia.</title>
        <authorList>
            <person name="Grouzdev D.S."/>
            <person name="Semenova E.M."/>
            <person name="Sokolova D.S."/>
            <person name="Tourova T.P."/>
            <person name="Poltaraus A.B."/>
            <person name="Nazina T.N."/>
        </authorList>
    </citation>
    <scope>NUCLEOTIDE SEQUENCE [LARGE SCALE GENOMIC DNA]</scope>
    <source>
        <strain evidence="3 5">HO-Geo1</strain>
    </source>
</reference>
<dbReference type="EMBL" id="FMYV01000001">
    <property type="protein sequence ID" value="SDC04810.1"/>
    <property type="molecule type" value="Genomic_DNA"/>
</dbReference>
<dbReference type="InterPro" id="IPR011990">
    <property type="entry name" value="TPR-like_helical_dom_sf"/>
</dbReference>
<name>A0A1G6IEH3_9BACT</name>
<gene>
    <name evidence="3" type="ORF">E4650_03030</name>
    <name evidence="2" type="ORF">SAMN04488588_0347</name>
</gene>
<proteinExistence type="predicted"/>
<organism evidence="2 4">
    <name type="scientific">Geotoga petraea</name>
    <dbReference type="NCBI Taxonomy" id="28234"/>
    <lineage>
        <taxon>Bacteria</taxon>
        <taxon>Thermotogati</taxon>
        <taxon>Thermotogota</taxon>
        <taxon>Thermotogae</taxon>
        <taxon>Petrotogales</taxon>
        <taxon>Petrotogaceae</taxon>
        <taxon>Geotoga</taxon>
    </lineage>
</organism>